<organism evidence="1 2">
    <name type="scientific">Luminiphilus syltensis NOR5-1B</name>
    <dbReference type="NCBI Taxonomy" id="565045"/>
    <lineage>
        <taxon>Bacteria</taxon>
        <taxon>Pseudomonadati</taxon>
        <taxon>Pseudomonadota</taxon>
        <taxon>Gammaproteobacteria</taxon>
        <taxon>Cellvibrionales</taxon>
        <taxon>Halieaceae</taxon>
        <taxon>Luminiphilus</taxon>
    </lineage>
</organism>
<dbReference type="AlphaFoldDB" id="B8KSJ0"/>
<sequence length="92" mass="9698">MTSCIIFDNAVDDYRLSIVTALPDPSGFSENRIFFRAQRPLTLVRGACGVEVEGAGASAECGAIVINNGAAATEQTYACATELRRIADALCP</sequence>
<evidence type="ECO:0000313" key="2">
    <source>
        <dbReference type="Proteomes" id="UP000004699"/>
    </source>
</evidence>
<keyword evidence="2" id="KW-1185">Reference proteome</keyword>
<accession>B8KSJ0</accession>
<protein>
    <submittedName>
        <fullName evidence="1">Uncharacterized protein</fullName>
    </submittedName>
</protein>
<dbReference type="EMBL" id="DS999411">
    <property type="protein sequence ID" value="EED34678.1"/>
    <property type="molecule type" value="Genomic_DNA"/>
</dbReference>
<gene>
    <name evidence="1" type="ORF">NOR51B_616</name>
</gene>
<name>B8KSJ0_9GAMM</name>
<reference evidence="2" key="1">
    <citation type="journal article" date="2013" name="BMC Microbiol.">
        <title>Taxonomy and evolution of bacteriochlorophyll a-containing members of the OM60/NOR5 clade of marine gammaproteobacteria: description of Luminiphilus syltensis gen. nov., sp. nov., reclassification of Haliea rubra as Pseudohaliea rubra gen. nov., comb. nov., and emendation of Chromatocurvus halotolerans.</title>
        <authorList>
            <person name="Spring S."/>
            <person name="Riedel T."/>
            <person name="Sproer C."/>
            <person name="Yan S."/>
            <person name="Harder J."/>
            <person name="Fuchs B.M."/>
        </authorList>
    </citation>
    <scope>NUCLEOTIDE SEQUENCE [LARGE SCALE GENOMIC DNA]</scope>
    <source>
        <strain evidence="2">NOR51-B</strain>
    </source>
</reference>
<proteinExistence type="predicted"/>
<dbReference type="Proteomes" id="UP000004699">
    <property type="component" value="Unassembled WGS sequence"/>
</dbReference>
<evidence type="ECO:0000313" key="1">
    <source>
        <dbReference type="EMBL" id="EED34678.1"/>
    </source>
</evidence>
<dbReference type="HOGENOM" id="CLU_2409730_0_0_6"/>